<gene>
    <name evidence="2" type="ORF">PAC_12599</name>
</gene>
<accession>A0A1L7XCF7</accession>
<dbReference type="Pfam" id="PF11374">
    <property type="entry name" value="DUF3176"/>
    <property type="match status" value="1"/>
</dbReference>
<evidence type="ECO:0000313" key="3">
    <source>
        <dbReference type="Proteomes" id="UP000184330"/>
    </source>
</evidence>
<reference evidence="2 3" key="1">
    <citation type="submission" date="2016-03" db="EMBL/GenBank/DDBJ databases">
        <authorList>
            <person name="Ploux O."/>
        </authorList>
    </citation>
    <scope>NUCLEOTIDE SEQUENCE [LARGE SCALE GENOMIC DNA]</scope>
    <source>
        <strain evidence="2 3">UAMH 11012</strain>
    </source>
</reference>
<evidence type="ECO:0000313" key="2">
    <source>
        <dbReference type="EMBL" id="CZR62702.1"/>
    </source>
</evidence>
<feature type="transmembrane region" description="Helical" evidence="1">
    <location>
        <begin position="103"/>
        <end position="128"/>
    </location>
</feature>
<dbReference type="EMBL" id="FJOG01000021">
    <property type="protein sequence ID" value="CZR62702.1"/>
    <property type="molecule type" value="Genomic_DNA"/>
</dbReference>
<keyword evidence="1" id="KW-0812">Transmembrane</keyword>
<dbReference type="PANTHER" id="PTHR35394">
    <property type="entry name" value="DUF3176 DOMAIN-CONTAINING PROTEIN"/>
    <property type="match status" value="1"/>
</dbReference>
<dbReference type="OrthoDB" id="5242705at2759"/>
<dbReference type="InterPro" id="IPR021514">
    <property type="entry name" value="DUF3176"/>
</dbReference>
<evidence type="ECO:0000256" key="1">
    <source>
        <dbReference type="SAM" id="Phobius"/>
    </source>
</evidence>
<keyword evidence="1" id="KW-0472">Membrane</keyword>
<keyword evidence="1" id="KW-1133">Transmembrane helix</keyword>
<name>A0A1L7XCF7_9HELO</name>
<proteinExistence type="predicted"/>
<dbReference type="AlphaFoldDB" id="A0A1L7XCF7"/>
<keyword evidence="3" id="KW-1185">Reference proteome</keyword>
<protein>
    <submittedName>
        <fullName evidence="2">Uncharacterized protein</fullName>
    </submittedName>
</protein>
<dbReference type="Proteomes" id="UP000184330">
    <property type="component" value="Unassembled WGS sequence"/>
</dbReference>
<organism evidence="2 3">
    <name type="scientific">Phialocephala subalpina</name>
    <dbReference type="NCBI Taxonomy" id="576137"/>
    <lineage>
        <taxon>Eukaryota</taxon>
        <taxon>Fungi</taxon>
        <taxon>Dikarya</taxon>
        <taxon>Ascomycota</taxon>
        <taxon>Pezizomycotina</taxon>
        <taxon>Leotiomycetes</taxon>
        <taxon>Helotiales</taxon>
        <taxon>Mollisiaceae</taxon>
        <taxon>Phialocephala</taxon>
        <taxon>Phialocephala fortinii species complex</taxon>
    </lineage>
</organism>
<dbReference type="PANTHER" id="PTHR35394:SF5">
    <property type="entry name" value="DUF3176 DOMAIN-CONTAINING PROTEIN"/>
    <property type="match status" value="1"/>
</dbReference>
<dbReference type="STRING" id="576137.A0A1L7XCF7"/>
<sequence>MAPRYEQLPLELWENILGPAENFQSFGQHSFEEKLRDSLDRPNIEKLLQTLSTQKTITQVSQQELTSGSNHGYGINLGDGHNQERVNPVVQQSRNCLTILNNWWSWGIDSILPSLFCLAAIIILLAVIHEKPLLSWRFPIAPNDSTLATMSKASLMLSVAACISRMKWLYFKHGTHRPNDLQLFDQASRGPLGALELLAGILGGRSRASQAAMWGSVITIVALAVDPFAQQILSFPSRQTSLSLGSASIKATQIYDSGNPGGVTDPEGKNVDISMQGAIMNGMYSLESPVNFNCQIANCTWPTFYSLGICSTCTNVTNIVNNSCVSGNHASTSVDDESFNSNCTFTVNLNTIANFVATFFTTSNQDATARALWTSPNISQTMRNFTTSMTNNIREDGNATNTEGTAAQVETYIRVL</sequence>